<proteinExistence type="predicted"/>
<keyword evidence="1" id="KW-0472">Membrane</keyword>
<reference evidence="3 4" key="1">
    <citation type="submission" date="2013-08" db="EMBL/GenBank/DDBJ databases">
        <authorList>
            <person name="Huang J."/>
            <person name="Wang G."/>
        </authorList>
    </citation>
    <scope>NUCLEOTIDE SEQUENCE [LARGE SCALE GENOMIC DNA]</scope>
    <source>
        <strain evidence="3 4">JSM 072002</strain>
    </source>
</reference>
<sequence>MRSNIGTLNAFIRITIGFTLLSYTTAKMVRKPWKENYVWWIMIAAMKVAEGIVRYCPIVALMEAINKNNDETTINPS</sequence>
<dbReference type="STRING" id="1385512.N784_11005"/>
<dbReference type="Proteomes" id="UP000030401">
    <property type="component" value="Unassembled WGS sequence"/>
</dbReference>
<feature type="domain" description="Inner membrane protein YgaP-like transmembrane" evidence="2">
    <location>
        <begin position="1"/>
        <end position="68"/>
    </location>
</feature>
<dbReference type="OrthoDB" id="5405951at2"/>
<feature type="transmembrane region" description="Helical" evidence="1">
    <location>
        <begin position="37"/>
        <end position="57"/>
    </location>
</feature>
<organism evidence="3 4">
    <name type="scientific">Pontibacillus litoralis JSM 072002</name>
    <dbReference type="NCBI Taxonomy" id="1385512"/>
    <lineage>
        <taxon>Bacteria</taxon>
        <taxon>Bacillati</taxon>
        <taxon>Bacillota</taxon>
        <taxon>Bacilli</taxon>
        <taxon>Bacillales</taxon>
        <taxon>Bacillaceae</taxon>
        <taxon>Pontibacillus</taxon>
    </lineage>
</organism>
<dbReference type="AlphaFoldDB" id="A0A0A5GAU7"/>
<name>A0A0A5GAU7_9BACI</name>
<evidence type="ECO:0000313" key="4">
    <source>
        <dbReference type="Proteomes" id="UP000030401"/>
    </source>
</evidence>
<dbReference type="EMBL" id="AVPG01000003">
    <property type="protein sequence ID" value="KGX88240.1"/>
    <property type="molecule type" value="Genomic_DNA"/>
</dbReference>
<dbReference type="eggNOG" id="ENOG50334YP">
    <property type="taxonomic scope" value="Bacteria"/>
</dbReference>
<keyword evidence="4" id="KW-1185">Reference proteome</keyword>
<protein>
    <recommendedName>
        <fullName evidence="2">Inner membrane protein YgaP-like transmembrane domain-containing protein</fullName>
    </recommendedName>
</protein>
<feature type="transmembrane region" description="Helical" evidence="1">
    <location>
        <begin position="7"/>
        <end position="25"/>
    </location>
</feature>
<comment type="caution">
    <text evidence="3">The sequence shown here is derived from an EMBL/GenBank/DDBJ whole genome shotgun (WGS) entry which is preliminary data.</text>
</comment>
<gene>
    <name evidence="3" type="ORF">N784_11005</name>
</gene>
<keyword evidence="1" id="KW-0812">Transmembrane</keyword>
<keyword evidence="1" id="KW-1133">Transmembrane helix</keyword>
<evidence type="ECO:0000313" key="3">
    <source>
        <dbReference type="EMBL" id="KGX88240.1"/>
    </source>
</evidence>
<dbReference type="Pfam" id="PF11127">
    <property type="entry name" value="YgaP-like_TM"/>
    <property type="match status" value="1"/>
</dbReference>
<evidence type="ECO:0000256" key="1">
    <source>
        <dbReference type="SAM" id="Phobius"/>
    </source>
</evidence>
<accession>A0A0A5GAU7</accession>
<evidence type="ECO:0000259" key="2">
    <source>
        <dbReference type="Pfam" id="PF11127"/>
    </source>
</evidence>
<dbReference type="InterPro" id="IPR021309">
    <property type="entry name" value="YgaP-like_TM"/>
</dbReference>